<keyword evidence="4" id="KW-1185">Reference proteome</keyword>
<feature type="domain" description="Helix-turn-helix type 11" evidence="1">
    <location>
        <begin position="6"/>
        <end position="59"/>
    </location>
</feature>
<dbReference type="AlphaFoldDB" id="A0A1H3L537"/>
<proteinExistence type="predicted"/>
<dbReference type="RefSeq" id="WP_092642291.1">
    <property type="nucleotide sequence ID" value="NZ_FNPX01000002.1"/>
</dbReference>
<dbReference type="OrthoDB" id="9807255at2"/>
<dbReference type="Pfam" id="PF13280">
    <property type="entry name" value="WYL"/>
    <property type="match status" value="1"/>
</dbReference>
<dbReference type="Proteomes" id="UP000198914">
    <property type="component" value="Unassembled WGS sequence"/>
</dbReference>
<dbReference type="Pfam" id="PF08279">
    <property type="entry name" value="HTH_11"/>
    <property type="match status" value="1"/>
</dbReference>
<dbReference type="PANTHER" id="PTHR34580:SF3">
    <property type="entry name" value="PROTEIN PAFB"/>
    <property type="match status" value="1"/>
</dbReference>
<dbReference type="InterPro" id="IPR026881">
    <property type="entry name" value="WYL_dom"/>
</dbReference>
<sequence>MRKAERLFEIVQLLRIVREPISAQHIANELGSSKRSVYRDIAALKAQDVPIRGEAGVGYVLEKGFDMPPLMLTSDEMDAAVLGAHWVASRGEPDLAKAALNLLAKIEVVVPERLRAHVLEPAMSIAPVVPTFEVVNSSSLRNAIRRHRKVTLVYEGASGVPTERIVWPILLGYRDAGRILAAWCELRNGFRYFRTDRMISADILEQRIPENALSLRARWRSEMDQERASYSIQTQKDG</sequence>
<organism evidence="3 4">
    <name type="scientific">Jannaschia faecimaris</name>
    <dbReference type="NCBI Taxonomy" id="1244108"/>
    <lineage>
        <taxon>Bacteria</taxon>
        <taxon>Pseudomonadati</taxon>
        <taxon>Pseudomonadota</taxon>
        <taxon>Alphaproteobacteria</taxon>
        <taxon>Rhodobacterales</taxon>
        <taxon>Roseobacteraceae</taxon>
        <taxon>Jannaschia</taxon>
    </lineage>
</organism>
<dbReference type="PANTHER" id="PTHR34580">
    <property type="match status" value="1"/>
</dbReference>
<evidence type="ECO:0000313" key="4">
    <source>
        <dbReference type="Proteomes" id="UP000198914"/>
    </source>
</evidence>
<feature type="domain" description="WYL" evidence="2">
    <location>
        <begin position="139"/>
        <end position="201"/>
    </location>
</feature>
<keyword evidence="3" id="KW-0238">DNA-binding</keyword>
<evidence type="ECO:0000259" key="1">
    <source>
        <dbReference type="Pfam" id="PF08279"/>
    </source>
</evidence>
<reference evidence="4" key="1">
    <citation type="submission" date="2016-10" db="EMBL/GenBank/DDBJ databases">
        <authorList>
            <person name="Varghese N."/>
            <person name="Submissions S."/>
        </authorList>
    </citation>
    <scope>NUCLEOTIDE SEQUENCE [LARGE SCALE GENOMIC DNA]</scope>
    <source>
        <strain evidence="4">DSM 100420</strain>
    </source>
</reference>
<accession>A0A1H3L537</accession>
<dbReference type="GO" id="GO:0003677">
    <property type="term" value="F:DNA binding"/>
    <property type="evidence" value="ECO:0007669"/>
    <property type="project" value="UniProtKB-KW"/>
</dbReference>
<gene>
    <name evidence="3" type="ORF">SAMN05444004_10285</name>
</gene>
<dbReference type="InterPro" id="IPR051534">
    <property type="entry name" value="CBASS_pafABC_assoc_protein"/>
</dbReference>
<dbReference type="EMBL" id="FNPX01000002">
    <property type="protein sequence ID" value="SDY59376.1"/>
    <property type="molecule type" value="Genomic_DNA"/>
</dbReference>
<protein>
    <submittedName>
        <fullName evidence="3">Predicted DNA-binding transcriptional regulator YafY, contains an HTH and WYL domains</fullName>
    </submittedName>
</protein>
<dbReference type="InterPro" id="IPR036388">
    <property type="entry name" value="WH-like_DNA-bd_sf"/>
</dbReference>
<dbReference type="SUPFAM" id="SSF46785">
    <property type="entry name" value="Winged helix' DNA-binding domain"/>
    <property type="match status" value="1"/>
</dbReference>
<dbReference type="InterPro" id="IPR013196">
    <property type="entry name" value="HTH_11"/>
</dbReference>
<dbReference type="InterPro" id="IPR036390">
    <property type="entry name" value="WH_DNA-bd_sf"/>
</dbReference>
<dbReference type="PROSITE" id="PS52050">
    <property type="entry name" value="WYL"/>
    <property type="match status" value="1"/>
</dbReference>
<evidence type="ECO:0000259" key="2">
    <source>
        <dbReference type="Pfam" id="PF13280"/>
    </source>
</evidence>
<name>A0A1H3L537_9RHOB</name>
<dbReference type="Gene3D" id="1.10.10.10">
    <property type="entry name" value="Winged helix-like DNA-binding domain superfamily/Winged helix DNA-binding domain"/>
    <property type="match status" value="1"/>
</dbReference>
<evidence type="ECO:0000313" key="3">
    <source>
        <dbReference type="EMBL" id="SDY59376.1"/>
    </source>
</evidence>